<evidence type="ECO:0000313" key="2">
    <source>
        <dbReference type="EMBL" id="KAJ4847449.1"/>
    </source>
</evidence>
<feature type="compositionally biased region" description="Polar residues" evidence="1">
    <location>
        <begin position="9"/>
        <end position="22"/>
    </location>
</feature>
<feature type="compositionally biased region" description="Polar residues" evidence="1">
    <location>
        <begin position="99"/>
        <end position="113"/>
    </location>
</feature>
<dbReference type="Proteomes" id="UP001141552">
    <property type="component" value="Unassembled WGS sequence"/>
</dbReference>
<dbReference type="AlphaFoldDB" id="A0A9Q0GF41"/>
<protein>
    <submittedName>
        <fullName evidence="2">Uncharacterized protein</fullName>
    </submittedName>
</protein>
<dbReference type="InterPro" id="IPR044678">
    <property type="entry name" value="COR27/28"/>
</dbReference>
<dbReference type="OrthoDB" id="751338at2759"/>
<dbReference type="PANTHER" id="PTHR33676:SF15">
    <property type="entry name" value="OS02G0674233 PROTEIN"/>
    <property type="match status" value="1"/>
</dbReference>
<feature type="compositionally biased region" description="Low complexity" evidence="1">
    <location>
        <begin position="130"/>
        <end position="141"/>
    </location>
</feature>
<sequence>MPGDMDPHASTNQTESSNSTWTNEKHVKYLNSMEASFVLTMLENRRRPPLRLDRLLPDSSESTLDLKSPQYRRNNHTALEITGRRRRSGLVDDKRTRRLSSPGQCYDPSQDQVVPQLENRTGDKDERDPPTAAVAPSAPTN</sequence>
<name>A0A9Q0GF41_9ROSI</name>
<comment type="caution">
    <text evidence="2">The sequence shown here is derived from an EMBL/GenBank/DDBJ whole genome shotgun (WGS) entry which is preliminary data.</text>
</comment>
<accession>A0A9Q0GF41</accession>
<evidence type="ECO:0000313" key="3">
    <source>
        <dbReference type="Proteomes" id="UP001141552"/>
    </source>
</evidence>
<feature type="region of interest" description="Disordered" evidence="1">
    <location>
        <begin position="44"/>
        <end position="141"/>
    </location>
</feature>
<reference evidence="2" key="2">
    <citation type="journal article" date="2023" name="Plants (Basel)">
        <title>Annotation of the Turnera subulata (Passifloraceae) Draft Genome Reveals the S-Locus Evolved after the Divergence of Turneroideae from Passifloroideae in a Stepwise Manner.</title>
        <authorList>
            <person name="Henning P.M."/>
            <person name="Roalson E.H."/>
            <person name="Mir W."/>
            <person name="McCubbin A.G."/>
            <person name="Shore J.S."/>
        </authorList>
    </citation>
    <scope>NUCLEOTIDE SEQUENCE</scope>
    <source>
        <strain evidence="2">F60SS</strain>
    </source>
</reference>
<dbReference type="GO" id="GO:0009409">
    <property type="term" value="P:response to cold"/>
    <property type="evidence" value="ECO:0007669"/>
    <property type="project" value="InterPro"/>
</dbReference>
<reference evidence="2" key="1">
    <citation type="submission" date="2022-02" db="EMBL/GenBank/DDBJ databases">
        <authorList>
            <person name="Henning P.M."/>
            <person name="McCubbin A.G."/>
            <person name="Shore J.S."/>
        </authorList>
    </citation>
    <scope>NUCLEOTIDE SEQUENCE</scope>
    <source>
        <strain evidence="2">F60SS</strain>
        <tissue evidence="2">Leaves</tissue>
    </source>
</reference>
<feature type="compositionally biased region" description="Basic and acidic residues" evidence="1">
    <location>
        <begin position="120"/>
        <end position="129"/>
    </location>
</feature>
<dbReference type="PANTHER" id="PTHR33676">
    <property type="entry name" value="COLD REGULATED PROTEIN 27"/>
    <property type="match status" value="1"/>
</dbReference>
<evidence type="ECO:0000256" key="1">
    <source>
        <dbReference type="SAM" id="MobiDB-lite"/>
    </source>
</evidence>
<organism evidence="2 3">
    <name type="scientific">Turnera subulata</name>
    <dbReference type="NCBI Taxonomy" id="218843"/>
    <lineage>
        <taxon>Eukaryota</taxon>
        <taxon>Viridiplantae</taxon>
        <taxon>Streptophyta</taxon>
        <taxon>Embryophyta</taxon>
        <taxon>Tracheophyta</taxon>
        <taxon>Spermatophyta</taxon>
        <taxon>Magnoliopsida</taxon>
        <taxon>eudicotyledons</taxon>
        <taxon>Gunneridae</taxon>
        <taxon>Pentapetalae</taxon>
        <taxon>rosids</taxon>
        <taxon>fabids</taxon>
        <taxon>Malpighiales</taxon>
        <taxon>Passifloraceae</taxon>
        <taxon>Turnera</taxon>
    </lineage>
</organism>
<keyword evidence="3" id="KW-1185">Reference proteome</keyword>
<dbReference type="EMBL" id="JAKUCV010001149">
    <property type="protein sequence ID" value="KAJ4847449.1"/>
    <property type="molecule type" value="Genomic_DNA"/>
</dbReference>
<proteinExistence type="predicted"/>
<feature type="region of interest" description="Disordered" evidence="1">
    <location>
        <begin position="1"/>
        <end position="23"/>
    </location>
</feature>
<feature type="compositionally biased region" description="Basic and acidic residues" evidence="1">
    <location>
        <begin position="44"/>
        <end position="56"/>
    </location>
</feature>
<dbReference type="GO" id="GO:0042752">
    <property type="term" value="P:regulation of circadian rhythm"/>
    <property type="evidence" value="ECO:0007669"/>
    <property type="project" value="InterPro"/>
</dbReference>
<gene>
    <name evidence="2" type="ORF">Tsubulata_046727</name>
</gene>